<dbReference type="InterPro" id="IPR022409">
    <property type="entry name" value="PKD/Chitinase_dom"/>
</dbReference>
<evidence type="ECO:0000256" key="5">
    <source>
        <dbReference type="PROSITE-ProRule" id="PRU00433"/>
    </source>
</evidence>
<feature type="signal peptide" evidence="6">
    <location>
        <begin position="1"/>
        <end position="30"/>
    </location>
</feature>
<evidence type="ECO:0000256" key="1">
    <source>
        <dbReference type="ARBA" id="ARBA00022617"/>
    </source>
</evidence>
<proteinExistence type="predicted"/>
<dbReference type="Gene3D" id="1.10.760.10">
    <property type="entry name" value="Cytochrome c-like domain"/>
    <property type="match status" value="1"/>
</dbReference>
<dbReference type="InterPro" id="IPR035986">
    <property type="entry name" value="PKD_dom_sf"/>
</dbReference>
<dbReference type="GO" id="GO:0009055">
    <property type="term" value="F:electron transfer activity"/>
    <property type="evidence" value="ECO:0007669"/>
    <property type="project" value="InterPro"/>
</dbReference>
<evidence type="ECO:0000256" key="3">
    <source>
        <dbReference type="ARBA" id="ARBA00022729"/>
    </source>
</evidence>
<dbReference type="Pfam" id="PF07995">
    <property type="entry name" value="GSDH"/>
    <property type="match status" value="1"/>
</dbReference>
<dbReference type="GO" id="GO:0020037">
    <property type="term" value="F:heme binding"/>
    <property type="evidence" value="ECO:0007669"/>
    <property type="project" value="InterPro"/>
</dbReference>
<dbReference type="InterPro" id="IPR029062">
    <property type="entry name" value="Class_I_gatase-like"/>
</dbReference>
<dbReference type="InterPro" id="IPR011042">
    <property type="entry name" value="6-blade_b-propeller_TolB-like"/>
</dbReference>
<accession>A0A1I1RS36</accession>
<dbReference type="PROSITE" id="PS50093">
    <property type="entry name" value="PKD"/>
    <property type="match status" value="1"/>
</dbReference>
<dbReference type="InterPro" id="IPR011041">
    <property type="entry name" value="Quinoprot_gluc/sorb_DH_b-prop"/>
</dbReference>
<reference evidence="9 10" key="1">
    <citation type="submission" date="2016-10" db="EMBL/GenBank/DDBJ databases">
        <authorList>
            <person name="de Groot N.N."/>
        </authorList>
    </citation>
    <scope>NUCLEOTIDE SEQUENCE [LARGE SCALE GENOMIC DNA]</scope>
    <source>
        <strain evidence="9 10">DSM 26130</strain>
    </source>
</reference>
<dbReference type="SUPFAM" id="SSF46626">
    <property type="entry name" value="Cytochrome c"/>
    <property type="match status" value="1"/>
</dbReference>
<dbReference type="CDD" id="cd00146">
    <property type="entry name" value="PKD"/>
    <property type="match status" value="1"/>
</dbReference>
<dbReference type="SMART" id="SM00089">
    <property type="entry name" value="PKD"/>
    <property type="match status" value="1"/>
</dbReference>
<keyword evidence="2 5" id="KW-0479">Metal-binding</keyword>
<evidence type="ECO:0000256" key="4">
    <source>
        <dbReference type="ARBA" id="ARBA00023004"/>
    </source>
</evidence>
<dbReference type="Pfam" id="PF03422">
    <property type="entry name" value="CBM_6"/>
    <property type="match status" value="1"/>
</dbReference>
<evidence type="ECO:0000256" key="6">
    <source>
        <dbReference type="SAM" id="SignalP"/>
    </source>
</evidence>
<dbReference type="SUPFAM" id="SSF49299">
    <property type="entry name" value="PKD domain"/>
    <property type="match status" value="1"/>
</dbReference>
<dbReference type="InterPro" id="IPR013783">
    <property type="entry name" value="Ig-like_fold"/>
</dbReference>
<dbReference type="Pfam" id="PF06283">
    <property type="entry name" value="ThuA"/>
    <property type="match status" value="1"/>
</dbReference>
<dbReference type="InterPro" id="IPR000601">
    <property type="entry name" value="PKD_dom"/>
</dbReference>
<dbReference type="Pfam" id="PF00034">
    <property type="entry name" value="Cytochrom_C"/>
    <property type="match status" value="1"/>
</dbReference>
<dbReference type="SUPFAM" id="SSF50952">
    <property type="entry name" value="Soluble quinoprotein glucose dehydrogenase"/>
    <property type="match status" value="1"/>
</dbReference>
<dbReference type="SUPFAM" id="SSF52317">
    <property type="entry name" value="Class I glutamine amidotransferase-like"/>
    <property type="match status" value="1"/>
</dbReference>
<dbReference type="SMART" id="SM00606">
    <property type="entry name" value="CBD_IV"/>
    <property type="match status" value="1"/>
</dbReference>
<dbReference type="CDD" id="cd04084">
    <property type="entry name" value="CBM6_xylanase-like"/>
    <property type="match status" value="1"/>
</dbReference>
<organism evidence="9 10">
    <name type="scientific">Spirosoma endophyticum</name>
    <dbReference type="NCBI Taxonomy" id="662367"/>
    <lineage>
        <taxon>Bacteria</taxon>
        <taxon>Pseudomonadati</taxon>
        <taxon>Bacteroidota</taxon>
        <taxon>Cytophagia</taxon>
        <taxon>Cytophagales</taxon>
        <taxon>Cytophagaceae</taxon>
        <taxon>Spirosoma</taxon>
    </lineage>
</organism>
<dbReference type="GO" id="GO:0030246">
    <property type="term" value="F:carbohydrate binding"/>
    <property type="evidence" value="ECO:0007669"/>
    <property type="project" value="InterPro"/>
</dbReference>
<dbReference type="InterPro" id="IPR036909">
    <property type="entry name" value="Cyt_c-like_dom_sf"/>
</dbReference>
<keyword evidence="3 6" id="KW-0732">Signal</keyword>
<evidence type="ECO:0000259" key="7">
    <source>
        <dbReference type="PROSITE" id="PS50093"/>
    </source>
</evidence>
<dbReference type="GO" id="GO:0046872">
    <property type="term" value="F:metal ion binding"/>
    <property type="evidence" value="ECO:0007669"/>
    <property type="project" value="UniProtKB-KW"/>
</dbReference>
<dbReference type="OrthoDB" id="9816308at2"/>
<keyword evidence="1 5" id="KW-0349">Heme</keyword>
<dbReference type="InterPro" id="IPR029010">
    <property type="entry name" value="ThuA-like"/>
</dbReference>
<dbReference type="Gene3D" id="2.120.10.30">
    <property type="entry name" value="TolB, C-terminal domain"/>
    <property type="match status" value="1"/>
</dbReference>
<dbReference type="STRING" id="662367.SAMN05216167_104433"/>
<dbReference type="InterPro" id="IPR006584">
    <property type="entry name" value="Cellulose-bd_IV"/>
</dbReference>
<dbReference type="PANTHER" id="PTHR40469">
    <property type="entry name" value="SECRETED GLYCOSYL HYDROLASE"/>
    <property type="match status" value="1"/>
</dbReference>
<dbReference type="PANTHER" id="PTHR40469:SF2">
    <property type="entry name" value="GALACTOSE-BINDING DOMAIN-LIKE SUPERFAMILY PROTEIN"/>
    <property type="match status" value="1"/>
</dbReference>
<dbReference type="Gene3D" id="2.60.40.10">
    <property type="entry name" value="Immunoglobulins"/>
    <property type="match status" value="1"/>
</dbReference>
<dbReference type="InterPro" id="IPR005084">
    <property type="entry name" value="CBM6"/>
</dbReference>
<evidence type="ECO:0000256" key="2">
    <source>
        <dbReference type="ARBA" id="ARBA00022723"/>
    </source>
</evidence>
<dbReference type="EMBL" id="FOLQ01000004">
    <property type="protein sequence ID" value="SFD34443.1"/>
    <property type="molecule type" value="Genomic_DNA"/>
</dbReference>
<evidence type="ECO:0000313" key="9">
    <source>
        <dbReference type="EMBL" id="SFD34443.1"/>
    </source>
</evidence>
<keyword evidence="4 5" id="KW-0408">Iron</keyword>
<evidence type="ECO:0000259" key="8">
    <source>
        <dbReference type="PROSITE" id="PS51007"/>
    </source>
</evidence>
<protein>
    <submittedName>
        <fullName evidence="9">Cytochrome c</fullName>
    </submittedName>
</protein>
<feature type="domain" description="PKD" evidence="7">
    <location>
        <begin position="726"/>
        <end position="808"/>
    </location>
</feature>
<feature type="domain" description="Cytochrome c" evidence="8">
    <location>
        <begin position="878"/>
        <end position="962"/>
    </location>
</feature>
<dbReference type="PROSITE" id="PS51007">
    <property type="entry name" value="CYTC"/>
    <property type="match status" value="1"/>
</dbReference>
<keyword evidence="10" id="KW-1185">Reference proteome</keyword>
<dbReference type="Gene3D" id="3.40.50.880">
    <property type="match status" value="1"/>
</dbReference>
<dbReference type="InterPro" id="IPR012938">
    <property type="entry name" value="Glc/Sorbosone_DH"/>
</dbReference>
<dbReference type="InterPro" id="IPR009056">
    <property type="entry name" value="Cyt_c-like_dom"/>
</dbReference>
<dbReference type="Proteomes" id="UP000198598">
    <property type="component" value="Unassembled WGS sequence"/>
</dbReference>
<evidence type="ECO:0000313" key="10">
    <source>
        <dbReference type="Proteomes" id="UP000198598"/>
    </source>
</evidence>
<dbReference type="Gene3D" id="2.60.120.260">
    <property type="entry name" value="Galactose-binding domain-like"/>
    <property type="match status" value="1"/>
</dbReference>
<dbReference type="AlphaFoldDB" id="A0A1I1RS36"/>
<name>A0A1I1RS36_9BACT</name>
<gene>
    <name evidence="9" type="ORF">SAMN05216167_104433</name>
</gene>
<dbReference type="Pfam" id="PF18911">
    <property type="entry name" value="PKD_4"/>
    <property type="match status" value="1"/>
</dbReference>
<feature type="chain" id="PRO_5011503955" evidence="6">
    <location>
        <begin position="31"/>
        <end position="1144"/>
    </location>
</feature>
<sequence length="1144" mass="126076">MKNLKLHSRALLLAGVLATSVSGISVPGWAQTTAKRTTATKPATVSAENPSALNRVLVFSRTKGYRHASIPVGKLAIMKLGQENGFGVDTTEDATKINEANLKKYSAVIWLSTTGDVLDDTQQAAFERYIQAGGGYVGIHAAADTEYDWPWYNQLAGAWFLNHPKQQNAEIEIIDKNHPSTKMLPDRWKRWDEWYSYKNIGTDLKVLGKLDEKTYEGGKNGDNHPFIWHHDFDGGKAFYTGGGHTDESYADPLFLQHILGGIKSVMATSLKFGQVKTKPFPEENRFEQEVLIQGMDEPTELAVLDNGKVLYAQRKGELTVYDPKKKSKKVVANFPVFTKFEYGLMGLNIDPNFKQNKYIYAYYSPITGKTVADTAQHLSRFVYDDVKDTLLLSTEKVLLTVPVKRDGCCHTGGSIAWDRKGNLYLSTGDDTNPFNSDGFAPIDERPGRRGWDARATSSNTNDLRGKIIRIHPEADGTYTIPEGNLFPKGNPKARPEIYVMGNRNPYRISVDQRTGFLYWGEVGPDAGNNSDKYGPRGHDEMNQARKAGYFGWPLFVADNRPYHQRTFADSTTGELFDPMKPINNSPNNTGLTELPPAQKAYIYYPYADSPEFGAIVGKGGRNAMGGPVYYYDDYPESNVKFPRHYDGKFFAYDWIRDWIHPVTMKENGDFVKMETFMPSAKFSHIIDMQFANDGSLYTIEYGQKWFGANADARLARVTYNAGNRKPVAIASANKTVGAAPLAVKFDSKGSMDYDGDVLKYEWSFGKGMPKQTTANPTVTFTKPGIYPTTLTVTDAAGNVATKTMEIKVGNDEPKVEVAVAGNKTFYFPDKPVKYAVKVVDKEDGTLQKGINADDVTMTIDYLEGFDKTMLAQGHQANTGFSTGKRLIDLSDCKACHTIDQKSIGPAYIEVARKYKGAQAESKLVRKVITGGGGVWGEQAMSAHPQLKESEVTDMVRYILSLADDKAANRKPIAGDYVPAQQKKDGSYVLTATYTDRGNGTIGPLTGSTSLALRSPMMKAVSADVKRDIFEYDVPKMGLSAIGLKSGSYLEFTDIDLTGIQGITASVFASNDQVAGGKLEARLDSPTGTLLGDVEAKIGSTGMVSLPFRQPVTGVHKLYFVFVNPSAGQKPLFAVDKVQFSTQGM</sequence>
<dbReference type="RefSeq" id="WP_093827073.1">
    <property type="nucleotide sequence ID" value="NZ_FOLQ01000004.1"/>
</dbReference>